<evidence type="ECO:0000259" key="5">
    <source>
        <dbReference type="PROSITE" id="PS50937"/>
    </source>
</evidence>
<dbReference type="InterPro" id="IPR009061">
    <property type="entry name" value="DNA-bd_dom_put_sf"/>
</dbReference>
<gene>
    <name evidence="6" type="primary">soxR</name>
    <name evidence="6" type="ORF">ANI01nite_05140</name>
</gene>
<dbReference type="Pfam" id="PF13411">
    <property type="entry name" value="MerR_1"/>
    <property type="match status" value="1"/>
</dbReference>
<protein>
    <submittedName>
        <fullName evidence="6">Redox-sensitive transcriptional activator SoxR</fullName>
    </submittedName>
</protein>
<comment type="caution">
    <text evidence="6">The sequence shown here is derived from an EMBL/GenBank/DDBJ whole genome shotgun (WGS) entry which is preliminary data.</text>
</comment>
<dbReference type="EMBL" id="BJNE01000001">
    <property type="protein sequence ID" value="GEC11311.1"/>
    <property type="molecule type" value="Genomic_DNA"/>
</dbReference>
<sequence length="168" mass="18610">MTASESAMPTRKSQLGIGDLARRAGVSVATIRFYESRNLIFSTRTSGNMRLFPKHTLRRLAIIAAGQRVGLTLAEIADALSELPEDRAPRQIEWEQLSTHWKRIIDRRMLQLESLRDSLDGCVGCGCLSFKTCSLVNPGDEAAKEGEGSRWIRKLDAKFNDAATDSAD</sequence>
<evidence type="ECO:0000313" key="6">
    <source>
        <dbReference type="EMBL" id="GEC11311.1"/>
    </source>
</evidence>
<organism evidence="6 7">
    <name type="scientific">Glutamicibacter nicotianae</name>
    <name type="common">Arthrobacter nicotianae</name>
    <dbReference type="NCBI Taxonomy" id="37929"/>
    <lineage>
        <taxon>Bacteria</taxon>
        <taxon>Bacillati</taxon>
        <taxon>Actinomycetota</taxon>
        <taxon>Actinomycetes</taxon>
        <taxon>Micrococcales</taxon>
        <taxon>Micrococcaceae</taxon>
        <taxon>Glutamicibacter</taxon>
    </lineage>
</organism>
<keyword evidence="2" id="KW-0408">Iron</keyword>
<proteinExistence type="predicted"/>
<evidence type="ECO:0000313" key="7">
    <source>
        <dbReference type="Proteomes" id="UP000316242"/>
    </source>
</evidence>
<dbReference type="PRINTS" id="PR00040">
    <property type="entry name" value="HTHMERR"/>
</dbReference>
<evidence type="ECO:0000256" key="2">
    <source>
        <dbReference type="ARBA" id="ARBA00023004"/>
    </source>
</evidence>
<dbReference type="PANTHER" id="PTHR30204:SF0">
    <property type="entry name" value="REDOX-SENSITIVE TRANSCRIPTIONAL ACTIVATOR SOXR"/>
    <property type="match status" value="1"/>
</dbReference>
<keyword evidence="4" id="KW-0238">DNA-binding</keyword>
<evidence type="ECO:0000256" key="1">
    <source>
        <dbReference type="ARBA" id="ARBA00022714"/>
    </source>
</evidence>
<keyword evidence="1" id="KW-0001">2Fe-2S</keyword>
<dbReference type="InterPro" id="IPR010211">
    <property type="entry name" value="Redox-sen_tscrpt-act_SoxR"/>
</dbReference>
<dbReference type="SUPFAM" id="SSF46955">
    <property type="entry name" value="Putative DNA-binding domain"/>
    <property type="match status" value="1"/>
</dbReference>
<reference evidence="6 7" key="1">
    <citation type="submission" date="2019-06" db="EMBL/GenBank/DDBJ databases">
        <title>Whole genome shotgun sequence of Glutamicibacter nicotianae NBRC 14234.</title>
        <authorList>
            <person name="Hosoyama A."/>
            <person name="Uohara A."/>
            <person name="Ohji S."/>
            <person name="Ichikawa N."/>
        </authorList>
    </citation>
    <scope>NUCLEOTIDE SEQUENCE [LARGE SCALE GENOMIC DNA]</scope>
    <source>
        <strain evidence="6 7">NBRC 14234</strain>
    </source>
</reference>
<keyword evidence="1" id="KW-0479">Metal-binding</keyword>
<dbReference type="Gene3D" id="1.10.1660.10">
    <property type="match status" value="1"/>
</dbReference>
<evidence type="ECO:0000256" key="4">
    <source>
        <dbReference type="ARBA" id="ARBA00023125"/>
    </source>
</evidence>
<dbReference type="PROSITE" id="PS00552">
    <property type="entry name" value="HTH_MERR_1"/>
    <property type="match status" value="1"/>
</dbReference>
<keyword evidence="7" id="KW-1185">Reference proteome</keyword>
<dbReference type="SMART" id="SM00422">
    <property type="entry name" value="HTH_MERR"/>
    <property type="match status" value="1"/>
</dbReference>
<dbReference type="InterPro" id="IPR047057">
    <property type="entry name" value="MerR_fam"/>
</dbReference>
<dbReference type="Proteomes" id="UP000316242">
    <property type="component" value="Unassembled WGS sequence"/>
</dbReference>
<feature type="domain" description="HTH merR-type" evidence="5">
    <location>
        <begin position="14"/>
        <end position="82"/>
    </location>
</feature>
<keyword evidence="3" id="KW-0411">Iron-sulfur</keyword>
<evidence type="ECO:0000256" key="3">
    <source>
        <dbReference type="ARBA" id="ARBA00023014"/>
    </source>
</evidence>
<dbReference type="PROSITE" id="PS50937">
    <property type="entry name" value="HTH_MERR_2"/>
    <property type="match status" value="1"/>
</dbReference>
<dbReference type="NCBIfam" id="TIGR01950">
    <property type="entry name" value="SoxR"/>
    <property type="match status" value="1"/>
</dbReference>
<accession>A0ABQ0RHK6</accession>
<dbReference type="InterPro" id="IPR000551">
    <property type="entry name" value="MerR-type_HTH_dom"/>
</dbReference>
<dbReference type="PANTHER" id="PTHR30204">
    <property type="entry name" value="REDOX-CYCLING DRUG-SENSING TRANSCRIPTIONAL ACTIVATOR SOXR"/>
    <property type="match status" value="1"/>
</dbReference>
<dbReference type="RefSeq" id="WP_255314356.1">
    <property type="nucleotide sequence ID" value="NZ_BAAAWM010000001.1"/>
</dbReference>
<name>A0ABQ0RHK6_GLUNI</name>